<comment type="caution">
    <text evidence="1">The sequence shown here is derived from an EMBL/GenBank/DDBJ whole genome shotgun (WGS) entry which is preliminary data.</text>
</comment>
<dbReference type="Proteomes" id="UP000195221">
    <property type="component" value="Unassembled WGS sequence"/>
</dbReference>
<sequence>MFLLRRKQNRLIYHRVYSAGPISKIHSIDTFDATAITPCLTNHG</sequence>
<accession>A0A242MSV9</accession>
<evidence type="ECO:0000313" key="2">
    <source>
        <dbReference type="Proteomes" id="UP000195221"/>
    </source>
</evidence>
<dbReference type="EMBL" id="NBTZ01000069">
    <property type="protein sequence ID" value="OTP74086.1"/>
    <property type="molecule type" value="Genomic_DNA"/>
</dbReference>
<gene>
    <name evidence="1" type="ORF">PAMC26577_16720</name>
</gene>
<name>A0A242MSV9_CABSO</name>
<dbReference type="AlphaFoldDB" id="A0A242MSV9"/>
<reference evidence="1 2" key="1">
    <citation type="submission" date="2017-03" db="EMBL/GenBank/DDBJ databases">
        <title>Genome analysis of strain PAMC 26577.</title>
        <authorList>
            <person name="Oh H.-M."/>
            <person name="Yang J.-A."/>
        </authorList>
    </citation>
    <scope>NUCLEOTIDE SEQUENCE [LARGE SCALE GENOMIC DNA]</scope>
    <source>
        <strain evidence="1 2">PAMC 26577</strain>
    </source>
</reference>
<protein>
    <submittedName>
        <fullName evidence="1">Uncharacterized protein</fullName>
    </submittedName>
</protein>
<organism evidence="1 2">
    <name type="scientific">Caballeronia sordidicola</name>
    <name type="common">Burkholderia sordidicola</name>
    <dbReference type="NCBI Taxonomy" id="196367"/>
    <lineage>
        <taxon>Bacteria</taxon>
        <taxon>Pseudomonadati</taxon>
        <taxon>Pseudomonadota</taxon>
        <taxon>Betaproteobacteria</taxon>
        <taxon>Burkholderiales</taxon>
        <taxon>Burkholderiaceae</taxon>
        <taxon>Caballeronia</taxon>
    </lineage>
</organism>
<proteinExistence type="predicted"/>
<evidence type="ECO:0000313" key="1">
    <source>
        <dbReference type="EMBL" id="OTP74086.1"/>
    </source>
</evidence>